<dbReference type="Proteomes" id="UP000766904">
    <property type="component" value="Unassembled WGS sequence"/>
</dbReference>
<sequence>MKRRTLIATVGGTLGGAGVVAGSGAFSFVRADRTVEAEVVVDKEAYLRLMPRDSNYVSHSTNGRLKFDFDDVFSEAGDFGEGVGSDSVYTFDDLFSARNQGTRDVSLYFEYDDDAVADIRVLEYPPSPSDDPLTADSPSSEIGPGEVVQFSVEIDTTDTPLGTYETSIELVAAEDTTESLPTDG</sequence>
<dbReference type="EMBL" id="PHNJ01000001">
    <property type="protein sequence ID" value="TYL40326.1"/>
    <property type="molecule type" value="Genomic_DNA"/>
</dbReference>
<protein>
    <recommendedName>
        <fullName evidence="4">DUF1102 domain-containing protein</fullName>
    </recommendedName>
</protein>
<accession>A0A8J8TRS5</accession>
<comment type="caution">
    <text evidence="2">The sequence shown here is derived from an EMBL/GenBank/DDBJ whole genome shotgun (WGS) entry which is preliminary data.</text>
</comment>
<evidence type="ECO:0000313" key="2">
    <source>
        <dbReference type="EMBL" id="TYL40326.1"/>
    </source>
</evidence>
<name>A0A8J8TRS5_9EURY</name>
<feature type="region of interest" description="Disordered" evidence="1">
    <location>
        <begin position="124"/>
        <end position="146"/>
    </location>
</feature>
<dbReference type="InterPro" id="IPR009482">
    <property type="entry name" value="DUF1102"/>
</dbReference>
<evidence type="ECO:0000313" key="3">
    <source>
        <dbReference type="Proteomes" id="UP000766904"/>
    </source>
</evidence>
<reference evidence="2" key="1">
    <citation type="submission" date="2017-11" db="EMBL/GenBank/DDBJ databases">
        <authorList>
            <person name="Kajale S.C."/>
            <person name="Sharma A."/>
        </authorList>
    </citation>
    <scope>NUCLEOTIDE SEQUENCE</scope>
    <source>
        <strain evidence="2">LS1_42</strain>
    </source>
</reference>
<dbReference type="AlphaFoldDB" id="A0A8J8TRS5"/>
<evidence type="ECO:0000256" key="1">
    <source>
        <dbReference type="SAM" id="MobiDB-lite"/>
    </source>
</evidence>
<proteinExistence type="predicted"/>
<dbReference type="RefSeq" id="WP_148856114.1">
    <property type="nucleotide sequence ID" value="NZ_PHNJ01000001.1"/>
</dbReference>
<evidence type="ECO:0008006" key="4">
    <source>
        <dbReference type="Google" id="ProtNLM"/>
    </source>
</evidence>
<keyword evidence="3" id="KW-1185">Reference proteome</keyword>
<dbReference type="Pfam" id="PF06510">
    <property type="entry name" value="DUF1102"/>
    <property type="match status" value="1"/>
</dbReference>
<organism evidence="2 3">
    <name type="scientific">Natronococcus pandeyae</name>
    <dbReference type="NCBI Taxonomy" id="2055836"/>
    <lineage>
        <taxon>Archaea</taxon>
        <taxon>Methanobacteriati</taxon>
        <taxon>Methanobacteriota</taxon>
        <taxon>Stenosarchaea group</taxon>
        <taxon>Halobacteria</taxon>
        <taxon>Halobacteriales</taxon>
        <taxon>Natrialbaceae</taxon>
        <taxon>Natronococcus</taxon>
    </lineage>
</organism>
<gene>
    <name evidence="2" type="ORF">CV102_01750</name>
</gene>
<dbReference type="OrthoDB" id="206019at2157"/>